<dbReference type="PANTHER" id="PTHR35466:SF4">
    <property type="entry name" value="EXPRESSED PROTEIN"/>
    <property type="match status" value="1"/>
</dbReference>
<dbReference type="PANTHER" id="PTHR35466">
    <property type="entry name" value="SERINE/ARGININE REPETITIVE MATRIX PROTEIN 1"/>
    <property type="match status" value="1"/>
</dbReference>
<feature type="region of interest" description="Disordered" evidence="1">
    <location>
        <begin position="94"/>
        <end position="114"/>
    </location>
</feature>
<feature type="compositionally biased region" description="Low complexity" evidence="1">
    <location>
        <begin position="66"/>
        <end position="75"/>
    </location>
</feature>
<keyword evidence="3" id="KW-1185">Reference proteome</keyword>
<evidence type="ECO:0000256" key="1">
    <source>
        <dbReference type="SAM" id="MobiDB-lite"/>
    </source>
</evidence>
<dbReference type="AlphaFoldDB" id="W9R9L6"/>
<sequence>MGVDDSFKKPGSVPFKWEIKPGVPKVQSQQQQTKQQPPLQEPPSPLRKLRPPPAGLVFVPPPPEARSLSFRSSSRTRSERWRFERPEIVTGGCFPANPLLRRKGNRKRETTPESDYAAELETLARWSVSSRKTLLSSFRDSTSSPSSSFSSHQSSPRPVNDAEWAGFGLF</sequence>
<feature type="region of interest" description="Disordered" evidence="1">
    <location>
        <begin position="137"/>
        <end position="160"/>
    </location>
</feature>
<dbReference type="OrthoDB" id="1110378at2759"/>
<gene>
    <name evidence="2" type="ORF">L484_013383</name>
</gene>
<proteinExistence type="predicted"/>
<reference evidence="3" key="1">
    <citation type="submission" date="2013-01" db="EMBL/GenBank/DDBJ databases">
        <title>Draft Genome Sequence of a Mulberry Tree, Morus notabilis C.K. Schneid.</title>
        <authorList>
            <person name="He N."/>
            <person name="Zhao S."/>
        </authorList>
    </citation>
    <scope>NUCLEOTIDE SEQUENCE</scope>
</reference>
<protein>
    <submittedName>
        <fullName evidence="2">Uncharacterized protein</fullName>
    </submittedName>
</protein>
<evidence type="ECO:0000313" key="3">
    <source>
        <dbReference type="Proteomes" id="UP000030645"/>
    </source>
</evidence>
<dbReference type="EMBL" id="KE344393">
    <property type="protein sequence ID" value="EXB60118.1"/>
    <property type="molecule type" value="Genomic_DNA"/>
</dbReference>
<organism evidence="2 3">
    <name type="scientific">Morus notabilis</name>
    <dbReference type="NCBI Taxonomy" id="981085"/>
    <lineage>
        <taxon>Eukaryota</taxon>
        <taxon>Viridiplantae</taxon>
        <taxon>Streptophyta</taxon>
        <taxon>Embryophyta</taxon>
        <taxon>Tracheophyta</taxon>
        <taxon>Spermatophyta</taxon>
        <taxon>Magnoliopsida</taxon>
        <taxon>eudicotyledons</taxon>
        <taxon>Gunneridae</taxon>
        <taxon>Pentapetalae</taxon>
        <taxon>rosids</taxon>
        <taxon>fabids</taxon>
        <taxon>Rosales</taxon>
        <taxon>Moraceae</taxon>
        <taxon>Moreae</taxon>
        <taxon>Morus</taxon>
    </lineage>
</organism>
<feature type="compositionally biased region" description="Low complexity" evidence="1">
    <location>
        <begin position="20"/>
        <end position="38"/>
    </location>
</feature>
<feature type="compositionally biased region" description="Pro residues" evidence="1">
    <location>
        <begin position="39"/>
        <end position="64"/>
    </location>
</feature>
<evidence type="ECO:0000313" key="2">
    <source>
        <dbReference type="EMBL" id="EXB60118.1"/>
    </source>
</evidence>
<dbReference type="eggNOG" id="ENOG502S4D5">
    <property type="taxonomic scope" value="Eukaryota"/>
</dbReference>
<accession>W9R9L6</accession>
<feature type="region of interest" description="Disordered" evidence="1">
    <location>
        <begin position="1"/>
        <end position="79"/>
    </location>
</feature>
<name>W9R9L6_9ROSA</name>
<dbReference type="Proteomes" id="UP000030645">
    <property type="component" value="Unassembled WGS sequence"/>
</dbReference>
<dbReference type="KEGG" id="mnt:21396556"/>
<feature type="compositionally biased region" description="Low complexity" evidence="1">
    <location>
        <begin position="137"/>
        <end position="155"/>
    </location>
</feature>